<dbReference type="Pfam" id="PF07602">
    <property type="entry name" value="DUF1565"/>
    <property type="match status" value="1"/>
</dbReference>
<evidence type="ECO:0000259" key="1">
    <source>
        <dbReference type="Pfam" id="PF07602"/>
    </source>
</evidence>
<name>A0ABY2DPA9_9ACTN</name>
<feature type="domain" description="DUF1565" evidence="1">
    <location>
        <begin position="22"/>
        <end position="61"/>
    </location>
</feature>
<dbReference type="Proteomes" id="UP000295626">
    <property type="component" value="Unassembled WGS sequence"/>
</dbReference>
<dbReference type="EMBL" id="SMKE01000006">
    <property type="protein sequence ID" value="TDC02495.1"/>
    <property type="molecule type" value="Genomic_DNA"/>
</dbReference>
<dbReference type="InterPro" id="IPR006626">
    <property type="entry name" value="PbH1"/>
</dbReference>
<dbReference type="Gene3D" id="2.160.20.10">
    <property type="entry name" value="Single-stranded right-handed beta-helix, Pectin lyase-like"/>
    <property type="match status" value="1"/>
</dbReference>
<dbReference type="InterPro" id="IPR011459">
    <property type="entry name" value="DUF1565"/>
</dbReference>
<evidence type="ECO:0000313" key="3">
    <source>
        <dbReference type="Proteomes" id="UP000295626"/>
    </source>
</evidence>
<reference evidence="2 3" key="1">
    <citation type="submission" date="2019-02" db="EMBL/GenBank/DDBJ databases">
        <title>Draft genome sequences of novel Actinobacteria.</title>
        <authorList>
            <person name="Sahin N."/>
            <person name="Ay H."/>
            <person name="Saygin H."/>
        </authorList>
    </citation>
    <scope>NUCLEOTIDE SEQUENCE [LARGE SCALE GENOMIC DNA]</scope>
    <source>
        <strain evidence="2 3">JCM 30529</strain>
    </source>
</reference>
<sequence length="342" mass="35632">MAALPTAATAAPVGHLWVSPGGDDTGPGSRATPFATIQHALDVAPTGATVHLAAGTYLQDAVTRRPGVTITGPRSAVVKGGGGARILQVQHDRTNLSGFTVDGLHGAADSRDGYRDKLIYVISTTAGDGVDGLRVRGMRLTNAGGECLRMRYLITKADVSHNDIGPCGVDDFVFNGGGKNGEAIYLGTAPEQQGLNGAPDARPDVSRYNHIHHNRIDTQGNECVDIKENSTANLVEFNWCTGQLDDKSAAYDARGSGNTFRYNVATGNLGAGIRFGGDTPTDGTNNDAYGNVLTNNTYGGIKFQANPQGRVCGNLMYGNAGGDSVGDYGDLFAPATRCGSNR</sequence>
<protein>
    <recommendedName>
        <fullName evidence="1">DUF1565 domain-containing protein</fullName>
    </recommendedName>
</protein>
<evidence type="ECO:0000313" key="2">
    <source>
        <dbReference type="EMBL" id="TDC02495.1"/>
    </source>
</evidence>
<dbReference type="InterPro" id="IPR012334">
    <property type="entry name" value="Pectin_lyas_fold"/>
</dbReference>
<dbReference type="InterPro" id="IPR011050">
    <property type="entry name" value="Pectin_lyase_fold/virulence"/>
</dbReference>
<keyword evidence="3" id="KW-1185">Reference proteome</keyword>
<accession>A0ABY2DPA9</accession>
<gene>
    <name evidence="2" type="ORF">E1091_00655</name>
</gene>
<dbReference type="SMART" id="SM00710">
    <property type="entry name" value="PbH1"/>
    <property type="match status" value="4"/>
</dbReference>
<comment type="caution">
    <text evidence="2">The sequence shown here is derived from an EMBL/GenBank/DDBJ whole genome shotgun (WGS) entry which is preliminary data.</text>
</comment>
<organism evidence="2 3">
    <name type="scientific">Micromonospora fluostatini</name>
    <dbReference type="NCBI Taxonomy" id="1629071"/>
    <lineage>
        <taxon>Bacteria</taxon>
        <taxon>Bacillati</taxon>
        <taxon>Actinomycetota</taxon>
        <taxon>Actinomycetes</taxon>
        <taxon>Micromonosporales</taxon>
        <taxon>Micromonosporaceae</taxon>
        <taxon>Micromonospora</taxon>
    </lineage>
</organism>
<proteinExistence type="predicted"/>
<dbReference type="SUPFAM" id="SSF51126">
    <property type="entry name" value="Pectin lyase-like"/>
    <property type="match status" value="1"/>
</dbReference>